<dbReference type="EMBL" id="CAJVQC010043797">
    <property type="protein sequence ID" value="CAG8778256.1"/>
    <property type="molecule type" value="Genomic_DNA"/>
</dbReference>
<keyword evidence="2" id="KW-1185">Reference proteome</keyword>
<sequence>ILFGYYSGPLFTQDEMQCLEHPALCSFRDKLYTMQDGSQASGKSIATPTLNHFARAEENAVKSATTVFDERLGSRAPKYGEGNYTNSTIRMIIEIAYSGVLAVRFESLVETRVFERRHKNEEHTVIPKKEDFAAAHLAETYRELTMDVDEMVKVDDFITKLERKNFQWGFSN</sequence>
<evidence type="ECO:0000313" key="2">
    <source>
        <dbReference type="Proteomes" id="UP000789920"/>
    </source>
</evidence>
<protein>
    <submittedName>
        <fullName evidence="1">25600_t:CDS:1</fullName>
    </submittedName>
</protein>
<accession>A0ACA9R5H9</accession>
<feature type="non-terminal residue" evidence="1">
    <location>
        <position position="1"/>
    </location>
</feature>
<reference evidence="1" key="1">
    <citation type="submission" date="2021-06" db="EMBL/GenBank/DDBJ databases">
        <authorList>
            <person name="Kallberg Y."/>
            <person name="Tangrot J."/>
            <person name="Rosling A."/>
        </authorList>
    </citation>
    <scope>NUCLEOTIDE SEQUENCE</scope>
    <source>
        <strain evidence="1">MA461A</strain>
    </source>
</reference>
<proteinExistence type="predicted"/>
<dbReference type="Proteomes" id="UP000789920">
    <property type="component" value="Unassembled WGS sequence"/>
</dbReference>
<evidence type="ECO:0000313" key="1">
    <source>
        <dbReference type="EMBL" id="CAG8778256.1"/>
    </source>
</evidence>
<organism evidence="1 2">
    <name type="scientific">Racocetra persica</name>
    <dbReference type="NCBI Taxonomy" id="160502"/>
    <lineage>
        <taxon>Eukaryota</taxon>
        <taxon>Fungi</taxon>
        <taxon>Fungi incertae sedis</taxon>
        <taxon>Mucoromycota</taxon>
        <taxon>Glomeromycotina</taxon>
        <taxon>Glomeromycetes</taxon>
        <taxon>Diversisporales</taxon>
        <taxon>Gigasporaceae</taxon>
        <taxon>Racocetra</taxon>
    </lineage>
</organism>
<gene>
    <name evidence="1" type="ORF">RPERSI_LOCUS17206</name>
</gene>
<name>A0ACA9R5H9_9GLOM</name>
<feature type="non-terminal residue" evidence="1">
    <location>
        <position position="172"/>
    </location>
</feature>
<comment type="caution">
    <text evidence="1">The sequence shown here is derived from an EMBL/GenBank/DDBJ whole genome shotgun (WGS) entry which is preliminary data.</text>
</comment>